<dbReference type="InterPro" id="IPR036249">
    <property type="entry name" value="Thioredoxin-like_sf"/>
</dbReference>
<dbReference type="InterPro" id="IPR010987">
    <property type="entry name" value="Glutathione-S-Trfase_C-like"/>
</dbReference>
<dbReference type="InterPro" id="IPR036282">
    <property type="entry name" value="Glutathione-S-Trfase_C_sf"/>
</dbReference>
<keyword evidence="6" id="KW-1185">Reference proteome</keyword>
<evidence type="ECO:0000313" key="5">
    <source>
        <dbReference type="EMBL" id="SEA43857.1"/>
    </source>
</evidence>
<organism evidence="5 6">
    <name type="scientific">Rubrimonas cliftonensis</name>
    <dbReference type="NCBI Taxonomy" id="89524"/>
    <lineage>
        <taxon>Bacteria</taxon>
        <taxon>Pseudomonadati</taxon>
        <taxon>Pseudomonadota</taxon>
        <taxon>Alphaproteobacteria</taxon>
        <taxon>Rhodobacterales</taxon>
        <taxon>Paracoccaceae</taxon>
        <taxon>Rubrimonas</taxon>
    </lineage>
</organism>
<feature type="domain" description="GST C-terminal" evidence="4">
    <location>
        <begin position="86"/>
        <end position="214"/>
    </location>
</feature>
<dbReference type="RefSeq" id="WP_093252848.1">
    <property type="nucleotide sequence ID" value="NZ_FNQM01000005.1"/>
</dbReference>
<keyword evidence="2 5" id="KW-0808">Transferase</keyword>
<dbReference type="Gene3D" id="1.20.1050.10">
    <property type="match status" value="1"/>
</dbReference>
<evidence type="ECO:0000259" key="3">
    <source>
        <dbReference type="PROSITE" id="PS50404"/>
    </source>
</evidence>
<dbReference type="Proteomes" id="UP000198703">
    <property type="component" value="Unassembled WGS sequence"/>
</dbReference>
<dbReference type="SUPFAM" id="SSF47616">
    <property type="entry name" value="GST C-terminal domain-like"/>
    <property type="match status" value="1"/>
</dbReference>
<dbReference type="FunFam" id="3.40.30.10:FF:000039">
    <property type="entry name" value="Glutathione S-transferase domain"/>
    <property type="match status" value="1"/>
</dbReference>
<dbReference type="OrthoDB" id="9810080at2"/>
<name>A0A1H4B6X5_9RHOB</name>
<dbReference type="SFLD" id="SFLDG00358">
    <property type="entry name" value="Main_(cytGST)"/>
    <property type="match status" value="1"/>
</dbReference>
<sequence>MSMTLWGRKNSSNVQKALWALRELGLAFEHVRVGGGFGGMDDPAYRAINPNGYVPTLKDGELVLFESDAILRYLARAYGHGALWTDEADFALADQWTTWNTATLYPAVAALFFPTVRTPKALQDISMLEHAAAALAARVAVLERALEGREHLCGGFSFADIGPAISARRALLLPHGAPPATPNVAAWLARVTARPAFAPLDQPIGTCLEEWMEIEAAHG</sequence>
<dbReference type="STRING" id="89524.SAMN05444370_10549"/>
<evidence type="ECO:0000256" key="2">
    <source>
        <dbReference type="ARBA" id="ARBA00022679"/>
    </source>
</evidence>
<feature type="domain" description="GST N-terminal" evidence="3">
    <location>
        <begin position="1"/>
        <end position="82"/>
    </location>
</feature>
<reference evidence="5 6" key="1">
    <citation type="submission" date="2016-10" db="EMBL/GenBank/DDBJ databases">
        <authorList>
            <person name="de Groot N.N."/>
        </authorList>
    </citation>
    <scope>NUCLEOTIDE SEQUENCE [LARGE SCALE GENOMIC DNA]</scope>
    <source>
        <strain evidence="5 6">DSM 15345</strain>
    </source>
</reference>
<dbReference type="PANTHER" id="PTHR44051">
    <property type="entry name" value="GLUTATHIONE S-TRANSFERASE-RELATED"/>
    <property type="match status" value="1"/>
</dbReference>
<dbReference type="Pfam" id="PF13417">
    <property type="entry name" value="GST_N_3"/>
    <property type="match status" value="1"/>
</dbReference>
<dbReference type="Gene3D" id="3.40.30.10">
    <property type="entry name" value="Glutaredoxin"/>
    <property type="match status" value="1"/>
</dbReference>
<proteinExistence type="inferred from homology"/>
<dbReference type="CDD" id="cd03047">
    <property type="entry name" value="GST_N_2"/>
    <property type="match status" value="1"/>
</dbReference>
<evidence type="ECO:0000256" key="1">
    <source>
        <dbReference type="ARBA" id="ARBA00007409"/>
    </source>
</evidence>
<dbReference type="InterPro" id="IPR004045">
    <property type="entry name" value="Glutathione_S-Trfase_N"/>
</dbReference>
<evidence type="ECO:0000259" key="4">
    <source>
        <dbReference type="PROSITE" id="PS50405"/>
    </source>
</evidence>
<dbReference type="PROSITE" id="PS50405">
    <property type="entry name" value="GST_CTER"/>
    <property type="match status" value="1"/>
</dbReference>
<comment type="similarity">
    <text evidence="1">Belongs to the GST superfamily.</text>
</comment>
<evidence type="ECO:0000313" key="6">
    <source>
        <dbReference type="Proteomes" id="UP000198703"/>
    </source>
</evidence>
<dbReference type="SUPFAM" id="SSF52833">
    <property type="entry name" value="Thioredoxin-like"/>
    <property type="match status" value="1"/>
</dbReference>
<dbReference type="SFLD" id="SFLDS00019">
    <property type="entry name" value="Glutathione_Transferase_(cytos"/>
    <property type="match status" value="1"/>
</dbReference>
<dbReference type="InterPro" id="IPR040079">
    <property type="entry name" value="Glutathione_S-Trfase"/>
</dbReference>
<dbReference type="PANTHER" id="PTHR44051:SF19">
    <property type="entry name" value="DISULFIDE-BOND OXIDOREDUCTASE YFCG"/>
    <property type="match status" value="1"/>
</dbReference>
<dbReference type="SFLD" id="SFLDG01150">
    <property type="entry name" value="Main.1:_Beta-like"/>
    <property type="match status" value="1"/>
</dbReference>
<accession>A0A1H4B6X5</accession>
<dbReference type="AlphaFoldDB" id="A0A1H4B6X5"/>
<dbReference type="InterPro" id="IPR004046">
    <property type="entry name" value="GST_C"/>
</dbReference>
<protein>
    <submittedName>
        <fullName evidence="5">Glutathione S-transferase</fullName>
    </submittedName>
</protein>
<dbReference type="PROSITE" id="PS50404">
    <property type="entry name" value="GST_NTER"/>
    <property type="match status" value="1"/>
</dbReference>
<dbReference type="EMBL" id="FNQM01000005">
    <property type="protein sequence ID" value="SEA43857.1"/>
    <property type="molecule type" value="Genomic_DNA"/>
</dbReference>
<dbReference type="Pfam" id="PF00043">
    <property type="entry name" value="GST_C"/>
    <property type="match status" value="1"/>
</dbReference>
<gene>
    <name evidence="5" type="ORF">SAMN05444370_10549</name>
</gene>
<dbReference type="GO" id="GO:0016740">
    <property type="term" value="F:transferase activity"/>
    <property type="evidence" value="ECO:0007669"/>
    <property type="project" value="UniProtKB-KW"/>
</dbReference>